<protein>
    <recommendedName>
        <fullName evidence="6">PIPK domain-containing protein</fullName>
    </recommendedName>
</protein>
<feature type="signal peptide" evidence="5">
    <location>
        <begin position="1"/>
        <end position="21"/>
    </location>
</feature>
<dbReference type="Proteomes" id="UP001208570">
    <property type="component" value="Unassembled WGS sequence"/>
</dbReference>
<feature type="compositionally biased region" description="Low complexity" evidence="4">
    <location>
        <begin position="98"/>
        <end position="115"/>
    </location>
</feature>
<feature type="compositionally biased region" description="Polar residues" evidence="4">
    <location>
        <begin position="116"/>
        <end position="128"/>
    </location>
</feature>
<feature type="domain" description="PIPK" evidence="6">
    <location>
        <begin position="314"/>
        <end position="646"/>
    </location>
</feature>
<feature type="chain" id="PRO_5042177811" description="PIPK domain-containing protein" evidence="5">
    <location>
        <begin position="22"/>
        <end position="662"/>
    </location>
</feature>
<gene>
    <name evidence="7" type="ORF">LSH36_51g02007</name>
</gene>
<dbReference type="InterPro" id="IPR027484">
    <property type="entry name" value="PInositol-4-P-5-kinase_N"/>
</dbReference>
<evidence type="ECO:0000259" key="6">
    <source>
        <dbReference type="PROSITE" id="PS51455"/>
    </source>
</evidence>
<feature type="compositionally biased region" description="Basic and acidic residues" evidence="4">
    <location>
        <begin position="249"/>
        <end position="264"/>
    </location>
</feature>
<name>A0AAD9NCW4_9ANNE</name>
<feature type="region of interest" description="Disordered" evidence="4">
    <location>
        <begin position="96"/>
        <end position="128"/>
    </location>
</feature>
<keyword evidence="2 3" id="KW-0067">ATP-binding</keyword>
<dbReference type="Gene3D" id="3.30.810.10">
    <property type="entry name" value="2-Layer Sandwich"/>
    <property type="match status" value="1"/>
</dbReference>
<dbReference type="EMBL" id="JAODUP010000051">
    <property type="protein sequence ID" value="KAK2165370.1"/>
    <property type="molecule type" value="Genomic_DNA"/>
</dbReference>
<dbReference type="PANTHER" id="PTHR45748:SF7">
    <property type="entry name" value="1-PHOSPHATIDYLINOSITOL 3-PHOSPHATE 5-KINASE-RELATED"/>
    <property type="match status" value="1"/>
</dbReference>
<keyword evidence="8" id="KW-1185">Reference proteome</keyword>
<sequence length="662" mass="74613">MPFRCLWALDSIVFWFTCVLLHDTSQRDEYFMLVFAYPQWRMVTTIPSHNCTGDVCNHGNKGSDLIGSLEPYHFASSPVSAELAWCDGTTESTHQGGAAISSVPGSMSSASSGGSITTDKNAPFKSESTSDLDLVPKVIQEDISDDKGHQRSFSLGETKKMAKQFSLASNEQEKKSVKTLLSNLLSGSGTDPIQMPFSVDEHHIIKQTPPSIDTIAVIIYDQEPSSIISYALSSPEYEKKLQELSMQQMKEETKDSPYTRRKYTDSATSSSDGQDQSESNLSRKSMLSFFRGASSSGRDRSPIHQGSARVCSASAKSFDIEAVKYTPSKEKDSSEDIDEPDFAFFSQNSDKCSAAGVGMKSNKEQTDNCHIELQFSDNTANFYCKVYFADKFRKLRQLLFPAGEERYIRSLSRCFTWLVKGGKSGSSFCKTQDDRFILKQMSRYEVHSFVKFAPHYFSYITKAQIEQKPTVLAKILGVYRIGYRNSQTSSESKQDLLVMENLFYDREITQIFDLKGSLRNRLVTTVGKRMEDLVLLDENLLKLSVDSPLYIRPHSKTVLSLAVANDTQFLASHLIMDYSLLVGLDEKRQELVLGIIDYIRTFTWDKKLEMVVKSTYSQLGGQGKMPTVIYPESYRSRFIQSMDRYFLPVPDRWAGLGRNVDC</sequence>
<proteinExistence type="predicted"/>
<evidence type="ECO:0000256" key="3">
    <source>
        <dbReference type="PROSITE-ProRule" id="PRU00781"/>
    </source>
</evidence>
<evidence type="ECO:0000313" key="8">
    <source>
        <dbReference type="Proteomes" id="UP001208570"/>
    </source>
</evidence>
<keyword evidence="3" id="KW-0808">Transferase</keyword>
<dbReference type="GO" id="GO:0005524">
    <property type="term" value="F:ATP binding"/>
    <property type="evidence" value="ECO:0007669"/>
    <property type="project" value="UniProtKB-UniRule"/>
</dbReference>
<evidence type="ECO:0000313" key="7">
    <source>
        <dbReference type="EMBL" id="KAK2165370.1"/>
    </source>
</evidence>
<dbReference type="InterPro" id="IPR027483">
    <property type="entry name" value="PInositol-4-P-4/5-kinase_C_sf"/>
</dbReference>
<dbReference type="GO" id="GO:0046854">
    <property type="term" value="P:phosphatidylinositol phosphate biosynthetic process"/>
    <property type="evidence" value="ECO:0007669"/>
    <property type="project" value="TreeGrafter"/>
</dbReference>
<feature type="region of interest" description="Disordered" evidence="4">
    <location>
        <begin position="243"/>
        <end position="282"/>
    </location>
</feature>
<dbReference type="SUPFAM" id="SSF56104">
    <property type="entry name" value="SAICAR synthase-like"/>
    <property type="match status" value="1"/>
</dbReference>
<dbReference type="InterPro" id="IPR044769">
    <property type="entry name" value="PIKfyve_PIPKc"/>
</dbReference>
<dbReference type="AlphaFoldDB" id="A0AAD9NCW4"/>
<dbReference type="InterPro" id="IPR002498">
    <property type="entry name" value="PInositol-4-P-4/5-kinase_core"/>
</dbReference>
<comment type="caution">
    <text evidence="7">The sequence shown here is derived from an EMBL/GenBank/DDBJ whole genome shotgun (WGS) entry which is preliminary data.</text>
</comment>
<accession>A0AAD9NCW4</accession>
<keyword evidence="5" id="KW-0732">Signal</keyword>
<dbReference type="SMART" id="SM00330">
    <property type="entry name" value="PIPKc"/>
    <property type="match status" value="1"/>
</dbReference>
<dbReference type="PANTHER" id="PTHR45748">
    <property type="entry name" value="1-PHOSPHATIDYLINOSITOL 3-PHOSPHATE 5-KINASE-RELATED"/>
    <property type="match status" value="1"/>
</dbReference>
<dbReference type="CDD" id="cd17300">
    <property type="entry name" value="PIPKc_PIKfyve"/>
    <property type="match status" value="1"/>
</dbReference>
<evidence type="ECO:0000256" key="1">
    <source>
        <dbReference type="ARBA" id="ARBA00022741"/>
    </source>
</evidence>
<keyword evidence="1 3" id="KW-0547">Nucleotide-binding</keyword>
<dbReference type="FunFam" id="3.30.810.10:FF:000001">
    <property type="entry name" value="1-phosphatidylinositol 3-phosphate 5-kinase FAB1"/>
    <property type="match status" value="1"/>
</dbReference>
<dbReference type="GO" id="GO:0000285">
    <property type="term" value="F:1-phosphatidylinositol-3-phosphate 5-kinase activity"/>
    <property type="evidence" value="ECO:0007669"/>
    <property type="project" value="InterPro"/>
</dbReference>
<evidence type="ECO:0000256" key="5">
    <source>
        <dbReference type="SAM" id="SignalP"/>
    </source>
</evidence>
<organism evidence="7 8">
    <name type="scientific">Paralvinella palmiformis</name>
    <dbReference type="NCBI Taxonomy" id="53620"/>
    <lineage>
        <taxon>Eukaryota</taxon>
        <taxon>Metazoa</taxon>
        <taxon>Spiralia</taxon>
        <taxon>Lophotrochozoa</taxon>
        <taxon>Annelida</taxon>
        <taxon>Polychaeta</taxon>
        <taxon>Sedentaria</taxon>
        <taxon>Canalipalpata</taxon>
        <taxon>Terebellida</taxon>
        <taxon>Terebelliformia</taxon>
        <taxon>Alvinellidae</taxon>
        <taxon>Paralvinella</taxon>
    </lineage>
</organism>
<dbReference type="Pfam" id="PF01504">
    <property type="entry name" value="PIP5K"/>
    <property type="match status" value="1"/>
</dbReference>
<dbReference type="Gene3D" id="3.30.800.10">
    <property type="entry name" value="Phosphatidylinositol Phosphate Kinase II Beta"/>
    <property type="match status" value="1"/>
</dbReference>
<keyword evidence="3" id="KW-0418">Kinase</keyword>
<dbReference type="FunFam" id="3.30.800.10:FF:000004">
    <property type="entry name" value="1-phosphatidylinositol 3-phosphate 5-kinase isoform X1"/>
    <property type="match status" value="1"/>
</dbReference>
<reference evidence="7" key="1">
    <citation type="journal article" date="2023" name="Mol. Biol. Evol.">
        <title>Third-Generation Sequencing Reveals the Adaptive Role of the Epigenome in Three Deep-Sea Polychaetes.</title>
        <authorList>
            <person name="Perez M."/>
            <person name="Aroh O."/>
            <person name="Sun Y."/>
            <person name="Lan Y."/>
            <person name="Juniper S.K."/>
            <person name="Young C.R."/>
            <person name="Angers B."/>
            <person name="Qian P.Y."/>
        </authorList>
    </citation>
    <scope>NUCLEOTIDE SEQUENCE</scope>
    <source>
        <strain evidence="7">P08H-3</strain>
    </source>
</reference>
<dbReference type="PROSITE" id="PS51455">
    <property type="entry name" value="PIPK"/>
    <property type="match status" value="1"/>
</dbReference>
<feature type="compositionally biased region" description="Polar residues" evidence="4">
    <location>
        <begin position="265"/>
        <end position="282"/>
    </location>
</feature>
<dbReference type="GO" id="GO:0010008">
    <property type="term" value="C:endosome membrane"/>
    <property type="evidence" value="ECO:0007669"/>
    <property type="project" value="TreeGrafter"/>
</dbReference>
<evidence type="ECO:0000256" key="2">
    <source>
        <dbReference type="ARBA" id="ARBA00022840"/>
    </source>
</evidence>
<evidence type="ECO:0000256" key="4">
    <source>
        <dbReference type="SAM" id="MobiDB-lite"/>
    </source>
</evidence>